<dbReference type="AlphaFoldDB" id="A0A8S1VFI9"/>
<gene>
    <name evidence="1" type="ORF">PPENT_87.1.T0630203</name>
</gene>
<name>A0A8S1VFI9_9CILI</name>
<protein>
    <submittedName>
        <fullName evidence="1">Uncharacterized protein</fullName>
    </submittedName>
</protein>
<organism evidence="1 2">
    <name type="scientific">Paramecium pentaurelia</name>
    <dbReference type="NCBI Taxonomy" id="43138"/>
    <lineage>
        <taxon>Eukaryota</taxon>
        <taxon>Sar</taxon>
        <taxon>Alveolata</taxon>
        <taxon>Ciliophora</taxon>
        <taxon>Intramacronucleata</taxon>
        <taxon>Oligohymenophorea</taxon>
        <taxon>Peniculida</taxon>
        <taxon>Parameciidae</taxon>
        <taxon>Paramecium</taxon>
    </lineage>
</organism>
<evidence type="ECO:0000313" key="2">
    <source>
        <dbReference type="Proteomes" id="UP000689195"/>
    </source>
</evidence>
<dbReference type="Proteomes" id="UP000689195">
    <property type="component" value="Unassembled WGS sequence"/>
</dbReference>
<comment type="caution">
    <text evidence="1">The sequence shown here is derived from an EMBL/GenBank/DDBJ whole genome shotgun (WGS) entry which is preliminary data.</text>
</comment>
<keyword evidence="2" id="KW-1185">Reference proteome</keyword>
<sequence>MNIYPHKTSDSQVINANDYIPIMSHLYYYVIKGFKDRNLTIEVELYIRSYQIYFEVFRQQLIDNTLNIYSYRNIQVYFKQLSNMTSKEEADFFFEIMCCTSFFFKIKLNQPQKTSCNFQFNIK</sequence>
<proteinExistence type="predicted"/>
<accession>A0A8S1VFI9</accession>
<evidence type="ECO:0000313" key="1">
    <source>
        <dbReference type="EMBL" id="CAD8175697.1"/>
    </source>
</evidence>
<dbReference type="EMBL" id="CAJJDO010000063">
    <property type="protein sequence ID" value="CAD8175697.1"/>
    <property type="molecule type" value="Genomic_DNA"/>
</dbReference>
<reference evidence="1" key="1">
    <citation type="submission" date="2021-01" db="EMBL/GenBank/DDBJ databases">
        <authorList>
            <consortium name="Genoscope - CEA"/>
            <person name="William W."/>
        </authorList>
    </citation>
    <scope>NUCLEOTIDE SEQUENCE</scope>
</reference>